<evidence type="ECO:0000313" key="2">
    <source>
        <dbReference type="Proteomes" id="UP001501321"/>
    </source>
</evidence>
<sequence length="195" mass="21385">MAHTLIYLHGFHSSPGSLKARQMGAYLQAQHPDLHYQVPTLPDLPQPAWQAVSRCVEAALAQGTVGVMGSSMGGFWATRVAQQYGLPAVVINPAVRPDRLMATHFLGDQCNPHTGVQYHLGAEQVDELAAFCCTELSHPERLWLLQQQGDELLDYRQALALYQGCRVTLEPGGSHAFDGFERYCPAIVEFLASPS</sequence>
<dbReference type="Gene3D" id="3.40.50.1820">
    <property type="entry name" value="alpha/beta hydrolase"/>
    <property type="match status" value="1"/>
</dbReference>
<proteinExistence type="predicted"/>
<reference evidence="2" key="1">
    <citation type="journal article" date="2019" name="Int. J. Syst. Evol. Microbiol.">
        <title>The Global Catalogue of Microorganisms (GCM) 10K type strain sequencing project: providing services to taxonomists for standard genome sequencing and annotation.</title>
        <authorList>
            <consortium name="The Broad Institute Genomics Platform"/>
            <consortium name="The Broad Institute Genome Sequencing Center for Infectious Disease"/>
            <person name="Wu L."/>
            <person name="Ma J."/>
        </authorList>
    </citation>
    <scope>NUCLEOTIDE SEQUENCE [LARGE SCALE GENOMIC DNA]</scope>
    <source>
        <strain evidence="2">JCM 32226</strain>
    </source>
</reference>
<dbReference type="RefSeq" id="WP_345014472.1">
    <property type="nucleotide sequence ID" value="NZ_BAABFC010000024.1"/>
</dbReference>
<dbReference type="Proteomes" id="UP001501321">
    <property type="component" value="Unassembled WGS sequence"/>
</dbReference>
<name>A0ABP8QJ37_9GAMM</name>
<dbReference type="InterPro" id="IPR029058">
    <property type="entry name" value="AB_hydrolase_fold"/>
</dbReference>
<comment type="caution">
    <text evidence="1">The sequence shown here is derived from an EMBL/GenBank/DDBJ whole genome shotgun (WGS) entry which is preliminary data.</text>
</comment>
<keyword evidence="2" id="KW-1185">Reference proteome</keyword>
<dbReference type="PANTHER" id="PTHR35602">
    <property type="entry name" value="ESTERASE YQIA-RELATED"/>
    <property type="match status" value="1"/>
</dbReference>
<dbReference type="SUPFAM" id="SSF53474">
    <property type="entry name" value="alpha/beta-Hydrolases"/>
    <property type="match status" value="1"/>
</dbReference>
<accession>A0ABP8QJ37</accession>
<gene>
    <name evidence="1" type="ORF">GCM10023095_29350</name>
</gene>
<protein>
    <submittedName>
        <fullName evidence="1">Esterase</fullName>
    </submittedName>
</protein>
<dbReference type="EMBL" id="BAABFC010000024">
    <property type="protein sequence ID" value="GAA4503307.1"/>
    <property type="molecule type" value="Genomic_DNA"/>
</dbReference>
<dbReference type="InterPro" id="IPR008886">
    <property type="entry name" value="UPF0227/Esterase_YqiA"/>
</dbReference>
<dbReference type="PANTHER" id="PTHR35602:SF3">
    <property type="entry name" value="ESTERASE YQIA"/>
    <property type="match status" value="1"/>
</dbReference>
<dbReference type="Pfam" id="PF05728">
    <property type="entry name" value="UPF0227"/>
    <property type="match status" value="1"/>
</dbReference>
<organism evidence="1 2">
    <name type="scientific">Pseudaeromonas paramecii</name>
    <dbReference type="NCBI Taxonomy" id="2138166"/>
    <lineage>
        <taxon>Bacteria</taxon>
        <taxon>Pseudomonadati</taxon>
        <taxon>Pseudomonadota</taxon>
        <taxon>Gammaproteobacteria</taxon>
        <taxon>Aeromonadales</taxon>
        <taxon>Aeromonadaceae</taxon>
        <taxon>Pseudaeromonas</taxon>
    </lineage>
</organism>
<evidence type="ECO:0000313" key="1">
    <source>
        <dbReference type="EMBL" id="GAA4503307.1"/>
    </source>
</evidence>